<sequence length="796" mass="87425">MAEVRTRFSVEDNISDKLTRISQLIDKLTSSIYKLSSSIDNFANVSANNFTRFQNVTSRTFSKIQQVSDSSREKLLSDINKINSTPIKDKVFNVKTHIDTPSLDNLINYNKASSVYQPFNTKLDFKTPDLEPHKTFMSSLQNVYRNGVGNISGLLSKLGSIYFATRALLDAGQVFFEISDKVVNIDAKLNLITDTKGAKEQLKKELQNVSNNLGVNYLDFADNAIKMKMLTAETFKSNQELVRFNQLMQEMFRISGSTTDEAKSAMLQLTQALAANKLQGDEYRSMLRNAPMLIEAITKEMGVPRSELKRLSSEGKITAEVIKNAMFSMADDLDTKFKKLPKQWSQIGNIISNKLLMALQPVLVFLNKVGNSKVFMGIINAFGVLLQVIGMVIIGILTVADLFYNVLHPVGGIVLDIALALGIVYGLLLLYVGAEKLAAIWTSISGAVVTAWGWAQAFLNGQLTITNVLLEGLVSGGVAAVSAINWIVAAIVAVLVAIRILQVWLIKAKNMYVTYVGALVGCFTALGACVVNTLIFIYNAMFTFCNLTMACTEGLLNGIASTIKVIFNAIAQVITNIVGMALKGLSTLLAKVDKVAGTNLAGKLGGVAVKLTNYRADFGFSHFGTKLIKSAGWKPYKHLKYLNVKNSFLKGVEWGNKGSEWLGKGIKNFFGYDDKGTDTPKNIADQLKNISGNVNKGVGQQLKNPNGGKLDKIENNTGKIAESTEEWKEDLKLLRNIASRESINEITRPILNVTVKAETNIHHKEDTEFSVENMINKLVDRLSTEVENGLLGVVNK</sequence>
<accession>A0ABT7HJZ7</accession>
<name>A0ABT7HJZ7_9FUSO</name>
<feature type="transmembrane region" description="Helical" evidence="1">
    <location>
        <begin position="347"/>
        <end position="366"/>
    </location>
</feature>
<dbReference type="EMBL" id="JASSPP010000007">
    <property type="protein sequence ID" value="MDK9580846.1"/>
    <property type="molecule type" value="Genomic_DNA"/>
</dbReference>
<evidence type="ECO:0000256" key="1">
    <source>
        <dbReference type="SAM" id="Phobius"/>
    </source>
</evidence>
<keyword evidence="1" id="KW-0472">Membrane</keyword>
<keyword evidence="1" id="KW-0812">Transmembrane</keyword>
<evidence type="ECO:0000259" key="2">
    <source>
        <dbReference type="Pfam" id="PF20155"/>
    </source>
</evidence>
<comment type="caution">
    <text evidence="3">The sequence shown here is derived from an EMBL/GenBank/DDBJ whole genome shotgun (WGS) entry which is preliminary data.</text>
</comment>
<feature type="domain" description="Tape measure protein N-terminal" evidence="2">
    <location>
        <begin position="175"/>
        <end position="359"/>
    </location>
</feature>
<keyword evidence="4" id="KW-1185">Reference proteome</keyword>
<dbReference type="InterPro" id="IPR013491">
    <property type="entry name" value="Tape_meas_N"/>
</dbReference>
<feature type="transmembrane region" description="Helical" evidence="1">
    <location>
        <begin position="439"/>
        <end position="459"/>
    </location>
</feature>
<dbReference type="Proteomes" id="UP001225134">
    <property type="component" value="Unassembled WGS sequence"/>
</dbReference>
<dbReference type="NCBIfam" id="TIGR02675">
    <property type="entry name" value="tape_meas_nterm"/>
    <property type="match status" value="1"/>
</dbReference>
<feature type="transmembrane region" description="Helical" evidence="1">
    <location>
        <begin position="378"/>
        <end position="404"/>
    </location>
</feature>
<protein>
    <submittedName>
        <fullName evidence="3">Tape measure protein</fullName>
    </submittedName>
</protein>
<evidence type="ECO:0000313" key="4">
    <source>
        <dbReference type="Proteomes" id="UP001225134"/>
    </source>
</evidence>
<feature type="transmembrane region" description="Helical" evidence="1">
    <location>
        <begin position="513"/>
        <end position="538"/>
    </location>
</feature>
<proteinExistence type="predicted"/>
<dbReference type="RefSeq" id="WP_285153097.1">
    <property type="nucleotide sequence ID" value="NZ_JASSPP010000007.1"/>
</dbReference>
<evidence type="ECO:0000313" key="3">
    <source>
        <dbReference type="EMBL" id="MDK9580846.1"/>
    </source>
</evidence>
<feature type="transmembrane region" description="Helical" evidence="1">
    <location>
        <begin position="410"/>
        <end position="432"/>
    </location>
</feature>
<gene>
    <name evidence="3" type="ORF">QQA45_04865</name>
</gene>
<dbReference type="Pfam" id="PF20155">
    <property type="entry name" value="TMP_3"/>
    <property type="match status" value="1"/>
</dbReference>
<reference evidence="3 4" key="1">
    <citation type="submission" date="2023-06" db="EMBL/GenBank/DDBJ databases">
        <title>Antibody response to the Sneathia vaginalis cytopathogenic toxin A during pregnancy.</title>
        <authorList>
            <person name="Mccoy Z.T."/>
            <person name="Serrano M.G."/>
            <person name="Spaine K."/>
            <person name="Edwards D.J."/>
            <person name="Buck G.A."/>
            <person name="Jefferson K."/>
        </authorList>
    </citation>
    <scope>NUCLEOTIDE SEQUENCE [LARGE SCALE GENOMIC DNA]</scope>
    <source>
        <strain evidence="3 4">CCUG 42621</strain>
    </source>
</reference>
<organism evidence="3 4">
    <name type="scientific">Sneathia sanguinegens</name>
    <dbReference type="NCBI Taxonomy" id="40543"/>
    <lineage>
        <taxon>Bacteria</taxon>
        <taxon>Fusobacteriati</taxon>
        <taxon>Fusobacteriota</taxon>
        <taxon>Fusobacteriia</taxon>
        <taxon>Fusobacteriales</taxon>
        <taxon>Leptotrichiaceae</taxon>
        <taxon>Sneathia</taxon>
    </lineage>
</organism>
<keyword evidence="1" id="KW-1133">Transmembrane helix</keyword>
<feature type="transmembrane region" description="Helical" evidence="1">
    <location>
        <begin position="479"/>
        <end position="501"/>
    </location>
</feature>